<dbReference type="SUPFAM" id="SSF56112">
    <property type="entry name" value="Protein kinase-like (PK-like)"/>
    <property type="match status" value="1"/>
</dbReference>
<dbReference type="AlphaFoldDB" id="A0A1W0WCF3"/>
<dbReference type="InterPro" id="IPR020635">
    <property type="entry name" value="Tyr_kinase_cat_dom"/>
</dbReference>
<dbReference type="GO" id="GO:0005886">
    <property type="term" value="C:plasma membrane"/>
    <property type="evidence" value="ECO:0007669"/>
    <property type="project" value="TreeGrafter"/>
</dbReference>
<dbReference type="EMBL" id="MTYJ01000135">
    <property type="protein sequence ID" value="OQV12842.1"/>
    <property type="molecule type" value="Genomic_DNA"/>
</dbReference>
<dbReference type="InterPro" id="IPR002909">
    <property type="entry name" value="IPT_dom"/>
</dbReference>
<evidence type="ECO:0000256" key="13">
    <source>
        <dbReference type="ARBA" id="ARBA00051243"/>
    </source>
</evidence>
<dbReference type="InterPro" id="IPR001245">
    <property type="entry name" value="Ser-Thr/Tyr_kinase_cat_dom"/>
</dbReference>
<evidence type="ECO:0000256" key="9">
    <source>
        <dbReference type="ARBA" id="ARBA00023136"/>
    </source>
</evidence>
<evidence type="ECO:0000256" key="12">
    <source>
        <dbReference type="ARBA" id="ARBA00023180"/>
    </source>
</evidence>
<dbReference type="InterPro" id="IPR008266">
    <property type="entry name" value="Tyr_kinase_AS"/>
</dbReference>
<evidence type="ECO:0000256" key="4">
    <source>
        <dbReference type="ARBA" id="ARBA00022692"/>
    </source>
</evidence>
<keyword evidence="4" id="KW-0812">Transmembrane</keyword>
<protein>
    <submittedName>
        <fullName evidence="17">Hepatocyte growth factor receptor</fullName>
    </submittedName>
</protein>
<dbReference type="PANTHER" id="PTHR24416">
    <property type="entry name" value="TYROSINE-PROTEIN KINASE RECEPTOR"/>
    <property type="match status" value="1"/>
</dbReference>
<keyword evidence="9" id="KW-0472">Membrane</keyword>
<evidence type="ECO:0000313" key="18">
    <source>
        <dbReference type="Proteomes" id="UP000192578"/>
    </source>
</evidence>
<dbReference type="InterPro" id="IPR000719">
    <property type="entry name" value="Prot_kinase_dom"/>
</dbReference>
<dbReference type="OrthoDB" id="546826at2759"/>
<dbReference type="GO" id="GO:0005524">
    <property type="term" value="F:ATP binding"/>
    <property type="evidence" value="ECO:0007669"/>
    <property type="project" value="UniProtKB-KW"/>
</dbReference>
<sequence length="905" mass="100148">MVIIFRHDLRLNLCIILMCLLGCFCGPTNDRCTQQTNCRSCNRRTSSLSSGCGWCASDTTQTGSCTMRVNCDFNDHHKVFYSDKCPPEIHDVNPKIGSTLGGTNVTITGDCFAEAGAIPLVRIGNLECQVQWSNLTAISCLTQNVMNGVIAAGRNYEVSVQIHDNSQQSTNPHQPAAIPCDGRWISRPLFSYLEPVVTDFQPKSGLSVGGILIMLTGRNLNVGKLREVIVRTSEPKSKPCIIPDGGNNATHIFCQMPPNGLAKSKVALRLFVDGKPAAPIESEFQYLPQPELENATTLLETPIFSGGTEITFAGENLNSFSRSPPVLRVHRPDDPSKWNETNCKVISSTQMICEAPAITSLYPRNGAAESVRLTGNVALHDEPNFPVKAVDLTYYPDPNLKYIDSDLSAQPLTFKEQTTGENADRWKLQFGRPDANFSPLTASRLAIIFRSDSQPSYACSDQEILNGVITCTLPWEAFEHTGMKFRMTVQYAYAYVEIPNIDLARVSTRVRRSAPGRRLASRRLPQDDQGESMDMESRSSLLRVNTESDVRCPMPGDASKAATRTGRKSNRPRYSIAESHVKVNEVVRRLRLEKYIISHGRLKVHSLIGEGLKGKVYKGTLLSNATIPITTSTVAAKCLHEFHLTSGELVKNFLKECAVMAKLSHANVMRFEGICLNEENGNLDPQLILPFMPNGNLHSFVSSQPPLPLGAILDFSLQIAKGMCYLSSAIPSQILVHRDLAARNCMLDQEMRVVIAEFGLSRDVQQTENATYISLHPQQMAIRWLAPECFEHSQYSTKSDVWSFGVVVWELLTRGEVPYEAIIGPSDHTDRLHTFLTSGKRLAKPGSCSVELYTLMTRCWSLAPANRPDFNKVHFELEGQQRSIAAQEGREPRPHALKSGSSSAV</sequence>
<keyword evidence="11 17" id="KW-0675">Receptor</keyword>
<dbReference type="GO" id="GO:0004714">
    <property type="term" value="F:transmembrane receptor protein tyrosine kinase activity"/>
    <property type="evidence" value="ECO:0007669"/>
    <property type="project" value="UniProtKB-EC"/>
</dbReference>
<evidence type="ECO:0000256" key="2">
    <source>
        <dbReference type="ARBA" id="ARBA00004308"/>
    </source>
</evidence>
<dbReference type="GO" id="GO:0048468">
    <property type="term" value="P:cell development"/>
    <property type="evidence" value="ECO:0007669"/>
    <property type="project" value="UniProtKB-ARBA"/>
</dbReference>
<dbReference type="CDD" id="cd00603">
    <property type="entry name" value="IPT_PCSR"/>
    <property type="match status" value="1"/>
</dbReference>
<dbReference type="Pfam" id="PF01833">
    <property type="entry name" value="TIG"/>
    <property type="match status" value="2"/>
</dbReference>
<dbReference type="GO" id="GO:0012505">
    <property type="term" value="C:endomembrane system"/>
    <property type="evidence" value="ECO:0007669"/>
    <property type="project" value="UniProtKB-SubCell"/>
</dbReference>
<feature type="domain" description="Protein kinase" evidence="16">
    <location>
        <begin position="602"/>
        <end position="877"/>
    </location>
</feature>
<feature type="region of interest" description="Disordered" evidence="14">
    <location>
        <begin position="512"/>
        <end position="539"/>
    </location>
</feature>
<dbReference type="GO" id="GO:0030182">
    <property type="term" value="P:neuron differentiation"/>
    <property type="evidence" value="ECO:0007669"/>
    <property type="project" value="UniProtKB-ARBA"/>
</dbReference>
<feature type="chain" id="PRO_5012890325" evidence="15">
    <location>
        <begin position="26"/>
        <end position="905"/>
    </location>
</feature>
<keyword evidence="6" id="KW-0418">Kinase</keyword>
<dbReference type="SMART" id="SM00429">
    <property type="entry name" value="IPT"/>
    <property type="match status" value="3"/>
</dbReference>
<evidence type="ECO:0000256" key="11">
    <source>
        <dbReference type="ARBA" id="ARBA00023170"/>
    </source>
</evidence>
<evidence type="ECO:0000313" key="17">
    <source>
        <dbReference type="EMBL" id="OQV12842.1"/>
    </source>
</evidence>
<dbReference type="SUPFAM" id="SSF81296">
    <property type="entry name" value="E set domains"/>
    <property type="match status" value="2"/>
</dbReference>
<dbReference type="GO" id="GO:0043235">
    <property type="term" value="C:receptor complex"/>
    <property type="evidence" value="ECO:0007669"/>
    <property type="project" value="TreeGrafter"/>
</dbReference>
<dbReference type="InterPro" id="IPR014756">
    <property type="entry name" value="Ig_E-set"/>
</dbReference>
<dbReference type="FunFam" id="1.10.510.10:FF:001512">
    <property type="entry name" value="Receptor tyrosine-protein kinase erbB-2"/>
    <property type="match status" value="1"/>
</dbReference>
<dbReference type="Proteomes" id="UP000192578">
    <property type="component" value="Unassembled WGS sequence"/>
</dbReference>
<dbReference type="PROSITE" id="PS50011">
    <property type="entry name" value="PROTEIN_KINASE_DOM"/>
    <property type="match status" value="1"/>
</dbReference>
<keyword evidence="15" id="KW-0732">Signal</keyword>
<name>A0A1W0WCF3_HYPEX</name>
<dbReference type="Pfam" id="PF07714">
    <property type="entry name" value="PK_Tyr_Ser-Thr"/>
    <property type="match status" value="1"/>
</dbReference>
<dbReference type="PANTHER" id="PTHR24416:SF564">
    <property type="entry name" value="MACROPHAGE-STIMULATING PROTEIN RECEPTOR"/>
    <property type="match status" value="1"/>
</dbReference>
<dbReference type="GO" id="GO:0051130">
    <property type="term" value="P:positive regulation of cellular component organization"/>
    <property type="evidence" value="ECO:0007669"/>
    <property type="project" value="UniProtKB-ARBA"/>
</dbReference>
<dbReference type="CDD" id="cd00192">
    <property type="entry name" value="PTKc"/>
    <property type="match status" value="1"/>
</dbReference>
<dbReference type="SMART" id="SM00219">
    <property type="entry name" value="TyrKc"/>
    <property type="match status" value="1"/>
</dbReference>
<dbReference type="Gene3D" id="2.60.40.10">
    <property type="entry name" value="Immunoglobulins"/>
    <property type="match status" value="2"/>
</dbReference>
<keyword evidence="18" id="KW-1185">Reference proteome</keyword>
<evidence type="ECO:0000256" key="5">
    <source>
        <dbReference type="ARBA" id="ARBA00022741"/>
    </source>
</evidence>
<evidence type="ECO:0000256" key="10">
    <source>
        <dbReference type="ARBA" id="ARBA00023137"/>
    </source>
</evidence>
<dbReference type="InterPro" id="IPR050122">
    <property type="entry name" value="RTK"/>
</dbReference>
<comment type="catalytic activity">
    <reaction evidence="13">
        <text>L-tyrosyl-[protein] + ATP = O-phospho-L-tyrosyl-[protein] + ADP + H(+)</text>
        <dbReference type="Rhea" id="RHEA:10596"/>
        <dbReference type="Rhea" id="RHEA-COMP:10136"/>
        <dbReference type="Rhea" id="RHEA-COMP:20101"/>
        <dbReference type="ChEBI" id="CHEBI:15378"/>
        <dbReference type="ChEBI" id="CHEBI:30616"/>
        <dbReference type="ChEBI" id="CHEBI:46858"/>
        <dbReference type="ChEBI" id="CHEBI:61978"/>
        <dbReference type="ChEBI" id="CHEBI:456216"/>
        <dbReference type="EC" id="2.7.10.1"/>
    </reaction>
</comment>
<proteinExistence type="predicted"/>
<evidence type="ECO:0000256" key="7">
    <source>
        <dbReference type="ARBA" id="ARBA00022840"/>
    </source>
</evidence>
<evidence type="ECO:0000256" key="6">
    <source>
        <dbReference type="ARBA" id="ARBA00022777"/>
    </source>
</evidence>
<organism evidence="17 18">
    <name type="scientific">Hypsibius exemplaris</name>
    <name type="common">Freshwater tardigrade</name>
    <dbReference type="NCBI Taxonomy" id="2072580"/>
    <lineage>
        <taxon>Eukaryota</taxon>
        <taxon>Metazoa</taxon>
        <taxon>Ecdysozoa</taxon>
        <taxon>Tardigrada</taxon>
        <taxon>Eutardigrada</taxon>
        <taxon>Parachela</taxon>
        <taxon>Hypsibioidea</taxon>
        <taxon>Hypsibiidae</taxon>
        <taxon>Hypsibius</taxon>
    </lineage>
</organism>
<evidence type="ECO:0000256" key="3">
    <source>
        <dbReference type="ARBA" id="ARBA00022679"/>
    </source>
</evidence>
<comment type="subcellular location">
    <subcellularLocation>
        <location evidence="2">Endomembrane system</location>
    </subcellularLocation>
    <subcellularLocation>
        <location evidence="1">Membrane</location>
        <topology evidence="1">Single-pass membrane protein</topology>
    </subcellularLocation>
</comment>
<feature type="signal peptide" evidence="15">
    <location>
        <begin position="1"/>
        <end position="25"/>
    </location>
</feature>
<dbReference type="GO" id="GO:0016477">
    <property type="term" value="P:cell migration"/>
    <property type="evidence" value="ECO:0007669"/>
    <property type="project" value="TreeGrafter"/>
</dbReference>
<dbReference type="InterPro" id="IPR011009">
    <property type="entry name" value="Kinase-like_dom_sf"/>
</dbReference>
<evidence type="ECO:0000256" key="15">
    <source>
        <dbReference type="SAM" id="SignalP"/>
    </source>
</evidence>
<comment type="caution">
    <text evidence="17">The sequence shown here is derived from an EMBL/GenBank/DDBJ whole genome shotgun (WGS) entry which is preliminary data.</text>
</comment>
<feature type="compositionally biased region" description="Basic residues" evidence="14">
    <location>
        <begin position="512"/>
        <end position="521"/>
    </location>
</feature>
<dbReference type="GO" id="GO:0050793">
    <property type="term" value="P:regulation of developmental process"/>
    <property type="evidence" value="ECO:0007669"/>
    <property type="project" value="UniProtKB-ARBA"/>
</dbReference>
<dbReference type="PRINTS" id="PR00109">
    <property type="entry name" value="TYRKINASE"/>
</dbReference>
<reference evidence="18" key="1">
    <citation type="submission" date="2017-01" db="EMBL/GenBank/DDBJ databases">
        <title>Comparative genomics of anhydrobiosis in the tardigrade Hypsibius dujardini.</title>
        <authorList>
            <person name="Yoshida Y."/>
            <person name="Koutsovoulos G."/>
            <person name="Laetsch D."/>
            <person name="Stevens L."/>
            <person name="Kumar S."/>
            <person name="Horikawa D."/>
            <person name="Ishino K."/>
            <person name="Komine S."/>
            <person name="Tomita M."/>
            <person name="Blaxter M."/>
            <person name="Arakawa K."/>
        </authorList>
    </citation>
    <scope>NUCLEOTIDE SEQUENCE [LARGE SCALE GENOMIC DNA]</scope>
    <source>
        <strain evidence="18">Z151</strain>
    </source>
</reference>
<feature type="region of interest" description="Disordered" evidence="14">
    <location>
        <begin position="882"/>
        <end position="905"/>
    </location>
</feature>
<dbReference type="PROSITE" id="PS00109">
    <property type="entry name" value="PROTEIN_KINASE_TYR"/>
    <property type="match status" value="1"/>
</dbReference>
<dbReference type="Gene3D" id="1.10.510.10">
    <property type="entry name" value="Transferase(Phosphotransferase) domain 1"/>
    <property type="match status" value="1"/>
</dbReference>
<keyword evidence="12" id="KW-0325">Glycoprotein</keyword>
<feature type="region of interest" description="Disordered" evidence="14">
    <location>
        <begin position="552"/>
        <end position="572"/>
    </location>
</feature>
<dbReference type="CDD" id="cd00102">
    <property type="entry name" value="IPT"/>
    <property type="match status" value="1"/>
</dbReference>
<keyword evidence="8" id="KW-1133">Transmembrane helix</keyword>
<keyword evidence="3" id="KW-0808">Transferase</keyword>
<keyword evidence="10" id="KW-0829">Tyrosine-protein kinase</keyword>
<evidence type="ECO:0000256" key="8">
    <source>
        <dbReference type="ARBA" id="ARBA00022989"/>
    </source>
</evidence>
<gene>
    <name evidence="17" type="ORF">BV898_12863</name>
</gene>
<keyword evidence="5" id="KW-0547">Nucleotide-binding</keyword>
<dbReference type="GO" id="GO:0007169">
    <property type="term" value="P:cell surface receptor protein tyrosine kinase signaling pathway"/>
    <property type="evidence" value="ECO:0007669"/>
    <property type="project" value="TreeGrafter"/>
</dbReference>
<dbReference type="InterPro" id="IPR013783">
    <property type="entry name" value="Ig-like_fold"/>
</dbReference>
<keyword evidence="7" id="KW-0067">ATP-binding</keyword>
<accession>A0A1W0WCF3</accession>
<evidence type="ECO:0000256" key="1">
    <source>
        <dbReference type="ARBA" id="ARBA00004167"/>
    </source>
</evidence>
<evidence type="ECO:0000256" key="14">
    <source>
        <dbReference type="SAM" id="MobiDB-lite"/>
    </source>
</evidence>
<evidence type="ECO:0000259" key="16">
    <source>
        <dbReference type="PROSITE" id="PS50011"/>
    </source>
</evidence>